<proteinExistence type="inferred from homology"/>
<dbReference type="Gene3D" id="3.40.50.620">
    <property type="entry name" value="HUPs"/>
    <property type="match status" value="1"/>
</dbReference>
<dbReference type="Pfam" id="PF00875">
    <property type="entry name" value="DNA_photolyase"/>
    <property type="match status" value="1"/>
</dbReference>
<comment type="cofactor">
    <cofactor evidence="2">
        <name>FAD</name>
        <dbReference type="ChEBI" id="CHEBI:57692"/>
    </cofactor>
</comment>
<dbReference type="PROSITE" id="PS51645">
    <property type="entry name" value="PHR_CRY_ALPHA_BETA"/>
    <property type="match status" value="1"/>
</dbReference>
<dbReference type="Proteomes" id="UP001596152">
    <property type="component" value="Unassembled WGS sequence"/>
</dbReference>
<comment type="similarity">
    <text evidence="6">Belongs to the DNA photolyase family.</text>
</comment>
<protein>
    <submittedName>
        <fullName evidence="9">Cryptochrome/photolyase family protein</fullName>
        <ecNumber evidence="9">4.1.99.3</ecNumber>
    </submittedName>
</protein>
<comment type="caution">
    <text evidence="9">The sequence shown here is derived from an EMBL/GenBank/DDBJ whole genome shotgun (WGS) entry which is preliminary data.</text>
</comment>
<accession>A0ABW0FPX8</accession>
<dbReference type="InterPro" id="IPR014729">
    <property type="entry name" value="Rossmann-like_a/b/a_fold"/>
</dbReference>
<dbReference type="Gene3D" id="1.25.40.80">
    <property type="match status" value="1"/>
</dbReference>
<dbReference type="EC" id="4.1.99.3" evidence="9"/>
<keyword evidence="4 6" id="KW-0274">FAD</keyword>
<dbReference type="InterPro" id="IPR005101">
    <property type="entry name" value="Cryptochr/Photolyase_FAD-bd"/>
</dbReference>
<evidence type="ECO:0000256" key="2">
    <source>
        <dbReference type="ARBA" id="ARBA00001974"/>
    </source>
</evidence>
<dbReference type="Pfam" id="PF03441">
    <property type="entry name" value="FAD_binding_7"/>
    <property type="match status" value="1"/>
</dbReference>
<feature type="region of interest" description="Disordered" evidence="7">
    <location>
        <begin position="163"/>
        <end position="189"/>
    </location>
</feature>
<evidence type="ECO:0000313" key="9">
    <source>
        <dbReference type="EMBL" id="MFC5343790.1"/>
    </source>
</evidence>
<keyword evidence="10" id="KW-1185">Reference proteome</keyword>
<dbReference type="PROSITE" id="PS00394">
    <property type="entry name" value="DNA_PHOTOLYASES_1_1"/>
    <property type="match status" value="1"/>
</dbReference>
<dbReference type="InterPro" id="IPR036155">
    <property type="entry name" value="Crypto/Photolyase_N_sf"/>
</dbReference>
<dbReference type="EMBL" id="JBHSLF010000014">
    <property type="protein sequence ID" value="MFC5343790.1"/>
    <property type="molecule type" value="Genomic_DNA"/>
</dbReference>
<organism evidence="9 10">
    <name type="scientific">Brevundimonas staleyi</name>
    <dbReference type="NCBI Taxonomy" id="74326"/>
    <lineage>
        <taxon>Bacteria</taxon>
        <taxon>Pseudomonadati</taxon>
        <taxon>Pseudomonadota</taxon>
        <taxon>Alphaproteobacteria</taxon>
        <taxon>Caulobacterales</taxon>
        <taxon>Caulobacteraceae</taxon>
        <taxon>Brevundimonas</taxon>
    </lineage>
</organism>
<dbReference type="PRINTS" id="PR00147">
    <property type="entry name" value="DNAPHOTLYASE"/>
</dbReference>
<dbReference type="PANTHER" id="PTHR11455:SF9">
    <property type="entry name" value="CRYPTOCHROME CIRCADIAN CLOCK 5 ISOFORM X1"/>
    <property type="match status" value="1"/>
</dbReference>
<feature type="domain" description="Photolyase/cryptochrome alpha/beta" evidence="8">
    <location>
        <begin position="7"/>
        <end position="135"/>
    </location>
</feature>
<dbReference type="InterPro" id="IPR006050">
    <property type="entry name" value="DNA_photolyase_N"/>
</dbReference>
<reference evidence="10" key="1">
    <citation type="journal article" date="2019" name="Int. J. Syst. Evol. Microbiol.">
        <title>The Global Catalogue of Microorganisms (GCM) 10K type strain sequencing project: providing services to taxonomists for standard genome sequencing and annotation.</title>
        <authorList>
            <consortium name="The Broad Institute Genomics Platform"/>
            <consortium name="The Broad Institute Genome Sequencing Center for Infectious Disease"/>
            <person name="Wu L."/>
            <person name="Ma J."/>
        </authorList>
    </citation>
    <scope>NUCLEOTIDE SEQUENCE [LARGE SCALE GENOMIC DNA]</scope>
    <source>
        <strain evidence="10">JCM 12125</strain>
    </source>
</reference>
<keyword evidence="5 6" id="KW-0157">Chromophore</keyword>
<sequence>MTTKGEAPVILWFRHDLRLADNPALNQAHATGRAIVPVYIHDEGSAVRPAGGASLWWLDKSLRALSASIGERGGRLILRRGDSEAELRRLIEETGAESVFMNRLFEPDASTRDSDIAHGLKAEGVECRGFNGSLLCRPGGVLNGSGGPYKVFTPFMKTLRAQAEPPAHTTGPRDLSGAPRLDSDRIDDWGLHPSRPDWSGGFDWTPGEAGAVEALQTFIGRGLKTYSKGRDHPAEPGASRLSPHLHWGEISPSRVWSAVVAAGEAGKVPAAEAEKFIAEIGWREFSAHLLHHFPALPERAFRPEYDDFPWLTDRKGFDAWTKGLTGYPIVDAGMRQLWVTGWMHNRVRMIVASFLIKDLLIDWRKGEAWFWDTLVDADLASNAQNWQWVAGSGADASPYFRIFNPVSQGERFDKDGDYVRKWVPELAKTPAKWIHAPWTAPAEVLREAGVTLGDTYPKPIVDHAMARDRALAALKEVSGRGRSDED</sequence>
<evidence type="ECO:0000256" key="5">
    <source>
        <dbReference type="ARBA" id="ARBA00022991"/>
    </source>
</evidence>
<dbReference type="GO" id="GO:0003904">
    <property type="term" value="F:deoxyribodipyrimidine photo-lyase activity"/>
    <property type="evidence" value="ECO:0007669"/>
    <property type="project" value="UniProtKB-EC"/>
</dbReference>
<dbReference type="SUPFAM" id="SSF48173">
    <property type="entry name" value="Cryptochrome/photolyase FAD-binding domain"/>
    <property type="match status" value="1"/>
</dbReference>
<dbReference type="SUPFAM" id="SSF52425">
    <property type="entry name" value="Cryptochrome/photolyase, N-terminal domain"/>
    <property type="match status" value="1"/>
</dbReference>
<keyword evidence="9" id="KW-0456">Lyase</keyword>
<evidence type="ECO:0000256" key="3">
    <source>
        <dbReference type="ARBA" id="ARBA00022630"/>
    </source>
</evidence>
<dbReference type="InterPro" id="IPR036134">
    <property type="entry name" value="Crypto/Photolyase_FAD-like_sf"/>
</dbReference>
<dbReference type="RefSeq" id="WP_374036008.1">
    <property type="nucleotide sequence ID" value="NZ_CP169082.1"/>
</dbReference>
<dbReference type="PROSITE" id="PS00691">
    <property type="entry name" value="DNA_PHOTOLYASES_1_2"/>
    <property type="match status" value="1"/>
</dbReference>
<comment type="cofactor">
    <cofactor evidence="1">
        <name>(6R)-5,10-methylene-5,6,7,8-tetrahydrofolate</name>
        <dbReference type="ChEBI" id="CHEBI:15636"/>
    </cofactor>
</comment>
<keyword evidence="3 6" id="KW-0285">Flavoprotein</keyword>
<evidence type="ECO:0000256" key="6">
    <source>
        <dbReference type="RuleBase" id="RU004182"/>
    </source>
</evidence>
<evidence type="ECO:0000256" key="1">
    <source>
        <dbReference type="ARBA" id="ARBA00001932"/>
    </source>
</evidence>
<evidence type="ECO:0000313" key="10">
    <source>
        <dbReference type="Proteomes" id="UP001596152"/>
    </source>
</evidence>
<dbReference type="InterPro" id="IPR018394">
    <property type="entry name" value="DNA_photolyase_1_CS_C"/>
</dbReference>
<evidence type="ECO:0000256" key="7">
    <source>
        <dbReference type="SAM" id="MobiDB-lite"/>
    </source>
</evidence>
<gene>
    <name evidence="9" type="ORF">ACFPIE_07700</name>
</gene>
<evidence type="ECO:0000259" key="8">
    <source>
        <dbReference type="PROSITE" id="PS51645"/>
    </source>
</evidence>
<dbReference type="InterPro" id="IPR002081">
    <property type="entry name" value="Cryptochrome/DNA_photolyase_1"/>
</dbReference>
<dbReference type="Gene3D" id="1.10.579.10">
    <property type="entry name" value="DNA Cyclobutane Dipyrimidine Photolyase, subunit A, domain 3"/>
    <property type="match status" value="1"/>
</dbReference>
<evidence type="ECO:0000256" key="4">
    <source>
        <dbReference type="ARBA" id="ARBA00022827"/>
    </source>
</evidence>
<name>A0ABW0FPX8_9CAUL</name>
<dbReference type="PANTHER" id="PTHR11455">
    <property type="entry name" value="CRYPTOCHROME"/>
    <property type="match status" value="1"/>
</dbReference>